<keyword evidence="3 8" id="KW-1134">Transmembrane beta strand</keyword>
<keyword evidence="7 8" id="KW-0998">Cell outer membrane</keyword>
<dbReference type="Proteomes" id="UP001597124">
    <property type="component" value="Unassembled WGS sequence"/>
</dbReference>
<proteinExistence type="inferred from homology"/>
<comment type="caution">
    <text evidence="13">The sequence shown here is derived from an EMBL/GenBank/DDBJ whole genome shotgun (WGS) entry which is preliminary data.</text>
</comment>
<sequence>MIQGTKKADSRKFKISTSLLAISLCAGLAGTASAQDAADANDTPAMEDDGGTIVVTGSRIGRPVLDLPTPVGVVTSDALTNNNAQFDIGRALAQQPSIGFSGSMQQSQQTGASGSRGENSGGLAVVDLRSLGANRTLVLVNGKRRVAGATDSAAIDLNSINPNLIERIEVITGGASAIYGSDAVSGVVNIILKEDFDGVRVSFNGSQPARGSEGFTYGGSLVAGKNFGEGRGNITIAADYTKVQEITPRQADMKNYVAMINPADTGPDDGIPDMILAPGAEALRFSGYGVVGFSNDTGGLGRFAFNDDGTVRPFPTPSLTDGGLFGIFENCGAACFRFDDSISIVPDIERYNLNLSTHYDFSDSVRGYFGVDYNNTSSFGRGQAVIRSGTPINVAQNAFLNEDFRADLLAAGATTVRMDRLYTDLGLRYSQVDRNSLSFVGGFKGKVETGFSDLRYDVYGTYGRTKAKFIGYNRLLVQNLNAALDSVIDPATGEAACRMNVPALQPPGYVPPNIVGSAPCAPFNPFGSVASSQAARDFVTTTTVSNAFIRQTTAGFSLAGDSEKFLTMPGGGAIGFALGAEYRKERNGRTTDPLVKAGFTNQAATQDYEGGYHVTELFGELSVPILTDMPFAKLVSVEGAVRHADYSHAGQATSWKAGGIWEPTDGLRLRATISRAIRAPNIFEAFRPSEGQTTNVDDPCSETNIGENPNRAANCAALGRPDGYVPLNGGIGVPFIVSGNENLKPEVSDSWTAGFVFTPTFLPGLQLSVDWFNIQIDDAISFLSPQQIAENCVDRAGGPDPDLCALITRESNTASPNFFGITTGNSTYVNTSKLKTSGLDAQLFYAQPVGNGRISANLAFTYLHRLRTYTFQARPDLYTVLEGFYGYPKYKGVMGLTYSNGPLTLGWQGRYQSSQSLTDISPGISRELVSDRKTGSRFYNDISASYVLPMNGRQEAKFSFGVSNLFNEKLPKMESVQVIDPSGGGFDQFGPVIRAGLEVNF</sequence>
<keyword evidence="10" id="KW-0732">Signal</keyword>
<dbReference type="RefSeq" id="WP_381494887.1">
    <property type="nucleotide sequence ID" value="NZ_JBHTIK010000015.1"/>
</dbReference>
<dbReference type="InterPro" id="IPR000531">
    <property type="entry name" value="Beta-barrel_TonB"/>
</dbReference>
<evidence type="ECO:0000256" key="9">
    <source>
        <dbReference type="RuleBase" id="RU003357"/>
    </source>
</evidence>
<evidence type="ECO:0000256" key="8">
    <source>
        <dbReference type="PROSITE-ProRule" id="PRU01360"/>
    </source>
</evidence>
<reference evidence="14" key="1">
    <citation type="journal article" date="2019" name="Int. J. Syst. Evol. Microbiol.">
        <title>The Global Catalogue of Microorganisms (GCM) 10K type strain sequencing project: providing services to taxonomists for standard genome sequencing and annotation.</title>
        <authorList>
            <consortium name="The Broad Institute Genomics Platform"/>
            <consortium name="The Broad Institute Genome Sequencing Center for Infectious Disease"/>
            <person name="Wu L."/>
            <person name="Ma J."/>
        </authorList>
    </citation>
    <scope>NUCLEOTIDE SEQUENCE [LARGE SCALE GENOMIC DNA]</scope>
    <source>
        <strain evidence="14">CCUG 52537</strain>
    </source>
</reference>
<organism evidence="13 14">
    <name type="scientific">Sphingosinicella xenopeptidilytica</name>
    <dbReference type="NCBI Taxonomy" id="364098"/>
    <lineage>
        <taxon>Bacteria</taxon>
        <taxon>Pseudomonadati</taxon>
        <taxon>Pseudomonadota</taxon>
        <taxon>Alphaproteobacteria</taxon>
        <taxon>Sphingomonadales</taxon>
        <taxon>Sphingosinicellaceae</taxon>
        <taxon>Sphingosinicella</taxon>
    </lineage>
</organism>
<evidence type="ECO:0000256" key="1">
    <source>
        <dbReference type="ARBA" id="ARBA00004571"/>
    </source>
</evidence>
<dbReference type="SUPFAM" id="SSF56935">
    <property type="entry name" value="Porins"/>
    <property type="match status" value="1"/>
</dbReference>
<dbReference type="PANTHER" id="PTHR47234">
    <property type="match status" value="1"/>
</dbReference>
<evidence type="ECO:0000256" key="6">
    <source>
        <dbReference type="ARBA" id="ARBA00023136"/>
    </source>
</evidence>
<comment type="similarity">
    <text evidence="8 9">Belongs to the TonB-dependent receptor family.</text>
</comment>
<evidence type="ECO:0000256" key="5">
    <source>
        <dbReference type="ARBA" id="ARBA00023077"/>
    </source>
</evidence>
<evidence type="ECO:0000259" key="11">
    <source>
        <dbReference type="Pfam" id="PF00593"/>
    </source>
</evidence>
<evidence type="ECO:0000256" key="4">
    <source>
        <dbReference type="ARBA" id="ARBA00022692"/>
    </source>
</evidence>
<evidence type="ECO:0000256" key="2">
    <source>
        <dbReference type="ARBA" id="ARBA00022448"/>
    </source>
</evidence>
<feature type="chain" id="PRO_5045299943" evidence="10">
    <location>
        <begin position="35"/>
        <end position="1001"/>
    </location>
</feature>
<evidence type="ECO:0000313" key="14">
    <source>
        <dbReference type="Proteomes" id="UP001597124"/>
    </source>
</evidence>
<gene>
    <name evidence="13" type="ORF">ACFQ00_19375</name>
</gene>
<dbReference type="Pfam" id="PF00593">
    <property type="entry name" value="TonB_dep_Rec_b-barrel"/>
    <property type="match status" value="1"/>
</dbReference>
<feature type="domain" description="TonB-dependent receptor-like beta-barrel" evidence="11">
    <location>
        <begin position="535"/>
        <end position="965"/>
    </location>
</feature>
<evidence type="ECO:0000259" key="12">
    <source>
        <dbReference type="Pfam" id="PF07715"/>
    </source>
</evidence>
<dbReference type="PROSITE" id="PS52016">
    <property type="entry name" value="TONB_DEPENDENT_REC_3"/>
    <property type="match status" value="1"/>
</dbReference>
<evidence type="ECO:0000256" key="10">
    <source>
        <dbReference type="SAM" id="SignalP"/>
    </source>
</evidence>
<name>A0ABW3C7J3_SPHXN</name>
<dbReference type="InterPro" id="IPR012910">
    <property type="entry name" value="Plug_dom"/>
</dbReference>
<comment type="subcellular location">
    <subcellularLocation>
        <location evidence="1 8">Cell outer membrane</location>
        <topology evidence="1 8">Multi-pass membrane protein</topology>
    </subcellularLocation>
</comment>
<evidence type="ECO:0000313" key="13">
    <source>
        <dbReference type="EMBL" id="MFD0850498.1"/>
    </source>
</evidence>
<accession>A0ABW3C7J3</accession>
<keyword evidence="4 8" id="KW-0812">Transmembrane</keyword>
<dbReference type="Gene3D" id="2.40.170.20">
    <property type="entry name" value="TonB-dependent receptor, beta-barrel domain"/>
    <property type="match status" value="1"/>
</dbReference>
<keyword evidence="13" id="KW-0675">Receptor</keyword>
<dbReference type="InterPro" id="IPR036942">
    <property type="entry name" value="Beta-barrel_TonB_sf"/>
</dbReference>
<feature type="domain" description="TonB-dependent receptor plug" evidence="12">
    <location>
        <begin position="64"/>
        <end position="187"/>
    </location>
</feature>
<evidence type="ECO:0000256" key="3">
    <source>
        <dbReference type="ARBA" id="ARBA00022452"/>
    </source>
</evidence>
<keyword evidence="5 9" id="KW-0798">TonB box</keyword>
<evidence type="ECO:0000256" key="7">
    <source>
        <dbReference type="ARBA" id="ARBA00023237"/>
    </source>
</evidence>
<dbReference type="InterPro" id="IPR039426">
    <property type="entry name" value="TonB-dep_rcpt-like"/>
</dbReference>
<dbReference type="PANTHER" id="PTHR47234:SF2">
    <property type="entry name" value="TONB-DEPENDENT RECEPTOR"/>
    <property type="match status" value="1"/>
</dbReference>
<dbReference type="InterPro" id="IPR037066">
    <property type="entry name" value="Plug_dom_sf"/>
</dbReference>
<feature type="signal peptide" evidence="10">
    <location>
        <begin position="1"/>
        <end position="34"/>
    </location>
</feature>
<protein>
    <submittedName>
        <fullName evidence="13">TonB-dependent receptor domain-containing protein</fullName>
    </submittedName>
</protein>
<keyword evidence="2 8" id="KW-0813">Transport</keyword>
<keyword evidence="6 8" id="KW-0472">Membrane</keyword>
<dbReference type="Gene3D" id="2.170.130.10">
    <property type="entry name" value="TonB-dependent receptor, plug domain"/>
    <property type="match status" value="1"/>
</dbReference>
<dbReference type="Pfam" id="PF07715">
    <property type="entry name" value="Plug"/>
    <property type="match status" value="1"/>
</dbReference>
<keyword evidence="14" id="KW-1185">Reference proteome</keyword>
<dbReference type="EMBL" id="JBHTIK010000015">
    <property type="protein sequence ID" value="MFD0850498.1"/>
    <property type="molecule type" value="Genomic_DNA"/>
</dbReference>